<gene>
    <name evidence="1" type="ORF">GCM10025863_24010</name>
</gene>
<evidence type="ECO:0000313" key="1">
    <source>
        <dbReference type="EMBL" id="BDZ39787.1"/>
    </source>
</evidence>
<evidence type="ECO:0000313" key="2">
    <source>
        <dbReference type="Proteomes" id="UP001321543"/>
    </source>
</evidence>
<evidence type="ECO:0008006" key="3">
    <source>
        <dbReference type="Google" id="ProtNLM"/>
    </source>
</evidence>
<sequence>MRHEALAARRALTLKEAVEFAHVSMGTINKRIYDGTPPLQAAGSELGHPADLIAVFGPVQAMPAGVTHGNLTPGALMVWAERVAESAPPLTRDQAKVILSVFRESFEAIAKENAESRTRLDGAA</sequence>
<name>A0ABM8FVV3_9MICO</name>
<accession>A0ABM8FVV3</accession>
<dbReference type="EMBL" id="AP027728">
    <property type="protein sequence ID" value="BDZ39787.1"/>
    <property type="molecule type" value="Genomic_DNA"/>
</dbReference>
<keyword evidence="2" id="KW-1185">Reference proteome</keyword>
<proteinExistence type="predicted"/>
<organism evidence="1 2">
    <name type="scientific">Microbacterium suwonense</name>
    <dbReference type="NCBI Taxonomy" id="683047"/>
    <lineage>
        <taxon>Bacteria</taxon>
        <taxon>Bacillati</taxon>
        <taxon>Actinomycetota</taxon>
        <taxon>Actinomycetes</taxon>
        <taxon>Micrococcales</taxon>
        <taxon>Microbacteriaceae</taxon>
        <taxon>Microbacterium</taxon>
    </lineage>
</organism>
<protein>
    <recommendedName>
        <fullName evidence="3">HTH cro/C1-type domain-containing protein</fullName>
    </recommendedName>
</protein>
<dbReference type="Proteomes" id="UP001321543">
    <property type="component" value="Chromosome"/>
</dbReference>
<dbReference type="RefSeq" id="WP_286300182.1">
    <property type="nucleotide sequence ID" value="NZ_AP027728.1"/>
</dbReference>
<reference evidence="2" key="1">
    <citation type="journal article" date="2019" name="Int. J. Syst. Evol. Microbiol.">
        <title>The Global Catalogue of Microorganisms (GCM) 10K type strain sequencing project: providing services to taxonomists for standard genome sequencing and annotation.</title>
        <authorList>
            <consortium name="The Broad Institute Genomics Platform"/>
            <consortium name="The Broad Institute Genome Sequencing Center for Infectious Disease"/>
            <person name="Wu L."/>
            <person name="Ma J."/>
        </authorList>
    </citation>
    <scope>NUCLEOTIDE SEQUENCE [LARGE SCALE GENOMIC DNA]</scope>
    <source>
        <strain evidence="2">NBRC 106310</strain>
    </source>
</reference>